<dbReference type="NCBIfam" id="NF009587">
    <property type="entry name" value="PRK13027.1"/>
    <property type="match status" value="1"/>
</dbReference>
<dbReference type="InterPro" id="IPR001991">
    <property type="entry name" value="Na-dicarboxylate_symporter"/>
</dbReference>
<evidence type="ECO:0000256" key="1">
    <source>
        <dbReference type="ARBA" id="ARBA00004651"/>
    </source>
</evidence>
<keyword evidence="3 9" id="KW-0813">Transport</keyword>
<dbReference type="PROSITE" id="PS00714">
    <property type="entry name" value="NA_DICARBOXYL_SYMP_2"/>
    <property type="match status" value="1"/>
</dbReference>
<feature type="transmembrane region" description="Helical" evidence="9">
    <location>
        <begin position="9"/>
        <end position="28"/>
    </location>
</feature>
<evidence type="ECO:0000256" key="4">
    <source>
        <dbReference type="ARBA" id="ARBA00022475"/>
    </source>
</evidence>
<evidence type="ECO:0000256" key="5">
    <source>
        <dbReference type="ARBA" id="ARBA00022692"/>
    </source>
</evidence>
<dbReference type="SUPFAM" id="SSF118215">
    <property type="entry name" value="Proton glutamate symport protein"/>
    <property type="match status" value="1"/>
</dbReference>
<reference evidence="10 11" key="1">
    <citation type="submission" date="2024-04" db="EMBL/GenBank/DDBJ databases">
        <title>Novel species of the genus Ideonella isolated from streams.</title>
        <authorList>
            <person name="Lu H."/>
        </authorList>
    </citation>
    <scope>NUCLEOTIDE SEQUENCE [LARGE SCALE GENOMIC DNA]</scope>
    <source>
        <strain evidence="10 11">DXS29W</strain>
    </source>
</reference>
<evidence type="ECO:0000256" key="2">
    <source>
        <dbReference type="ARBA" id="ARBA00006148"/>
    </source>
</evidence>
<feature type="transmembrane region" description="Helical" evidence="9">
    <location>
        <begin position="227"/>
        <end position="249"/>
    </location>
</feature>
<evidence type="ECO:0000256" key="9">
    <source>
        <dbReference type="HAMAP-Rule" id="MF_01300"/>
    </source>
</evidence>
<evidence type="ECO:0000256" key="3">
    <source>
        <dbReference type="ARBA" id="ARBA00022448"/>
    </source>
</evidence>
<feature type="transmembrane region" description="Helical" evidence="9">
    <location>
        <begin position="299"/>
        <end position="318"/>
    </location>
</feature>
<keyword evidence="5 9" id="KW-0812">Transmembrane</keyword>
<feature type="transmembrane region" description="Helical" evidence="9">
    <location>
        <begin position="48"/>
        <end position="65"/>
    </location>
</feature>
<dbReference type="NCBIfam" id="NF002461">
    <property type="entry name" value="PRK01663.1"/>
    <property type="match status" value="1"/>
</dbReference>
<dbReference type="PROSITE" id="PS00713">
    <property type="entry name" value="NA_DICARBOXYL_SYMP_1"/>
    <property type="match status" value="1"/>
</dbReference>
<dbReference type="Gene3D" id="1.10.3860.10">
    <property type="entry name" value="Sodium:dicarboxylate symporter"/>
    <property type="match status" value="1"/>
</dbReference>
<keyword evidence="6 9" id="KW-0769">Symport</keyword>
<name>A0ABU9BQE9_9BURK</name>
<comment type="similarity">
    <text evidence="2 9">Belongs to the dicarboxylate/amino acid:cation symporter (DAACS) (TC 2.A.23) family.</text>
</comment>
<dbReference type="Pfam" id="PF00375">
    <property type="entry name" value="SDF"/>
    <property type="match status" value="1"/>
</dbReference>
<dbReference type="PANTHER" id="PTHR42865:SF1">
    <property type="entry name" value="AEROBIC C4-DICARBOXYLATE TRANSPORT PROTEIN"/>
    <property type="match status" value="1"/>
</dbReference>
<comment type="function">
    <text evidence="9">Responsible for the transport of dicarboxylates such as succinate, fumarate, and malate across the membrane.</text>
</comment>
<dbReference type="PRINTS" id="PR00173">
    <property type="entry name" value="EDTRNSPORT"/>
</dbReference>
<gene>
    <name evidence="9" type="primary">dctA</name>
    <name evidence="10" type="ORF">AACH06_14390</name>
</gene>
<keyword evidence="8 9" id="KW-0472">Membrane</keyword>
<protein>
    <recommendedName>
        <fullName evidence="9">C4-dicarboxylate transport protein</fullName>
    </recommendedName>
</protein>
<organism evidence="10 11">
    <name type="scientific">Ideonella lacteola</name>
    <dbReference type="NCBI Taxonomy" id="2984193"/>
    <lineage>
        <taxon>Bacteria</taxon>
        <taxon>Pseudomonadati</taxon>
        <taxon>Pseudomonadota</taxon>
        <taxon>Betaproteobacteria</taxon>
        <taxon>Burkholderiales</taxon>
        <taxon>Sphaerotilaceae</taxon>
        <taxon>Ideonella</taxon>
    </lineage>
</organism>
<comment type="subcellular location">
    <subcellularLocation>
        <location evidence="1 9">Cell membrane</location>
        <topology evidence="1 9">Multi-pass membrane protein</topology>
    </subcellularLocation>
</comment>
<dbReference type="InterPro" id="IPR036458">
    <property type="entry name" value="Na:dicarbo_symporter_sf"/>
</dbReference>
<evidence type="ECO:0000256" key="7">
    <source>
        <dbReference type="ARBA" id="ARBA00022989"/>
    </source>
</evidence>
<dbReference type="RefSeq" id="WP_341426427.1">
    <property type="nucleotide sequence ID" value="NZ_JBBUTG010000008.1"/>
</dbReference>
<evidence type="ECO:0000256" key="8">
    <source>
        <dbReference type="ARBA" id="ARBA00023136"/>
    </source>
</evidence>
<keyword evidence="11" id="KW-1185">Reference proteome</keyword>
<evidence type="ECO:0000256" key="6">
    <source>
        <dbReference type="ARBA" id="ARBA00022847"/>
    </source>
</evidence>
<keyword evidence="7 9" id="KW-1133">Transmembrane helix</keyword>
<feature type="transmembrane region" description="Helical" evidence="9">
    <location>
        <begin position="185"/>
        <end position="207"/>
    </location>
</feature>
<feature type="transmembrane region" description="Helical" evidence="9">
    <location>
        <begin position="353"/>
        <end position="376"/>
    </location>
</feature>
<feature type="transmembrane region" description="Helical" evidence="9">
    <location>
        <begin position="77"/>
        <end position="100"/>
    </location>
</feature>
<sequence length="444" mass="46757">MSSKPLYRSLYVQVIVAILIGVAVGHFFPSTGEALKPLGDGFIKLIKMMIAPIIFCTVVVGIAGMEDMKKVGKTGGLALLYFEVVSTLALVVGLVIVNLVQPGAGMNVDPASLDTKGIAAYTAPGKMQGTVDFLMAVIPTTVVDAFAKGEILQVLLFSVLFGFALHQFGGRGTVVFDLIEKSSHVLFAIVGFIMKVAPIGAFGAMAFTIGKYGVGSLLSLGKLMGTFYLTCLIFIFGVLGLIARAHGFSIWKFIKYIKEELLIVLGTSSSESVLPRMMAKMENLGARKSVVGLVVPTGYSFNLDGTSIYLTMAAVFIAQATNTPMTLTQQLTLLAVLLLTSKGAAGVTGSGFIVLAATLSAVGGVPVAGLALILGIDRFMSEARALTNLIGNGVASVVVAKWTGDLDAAQLQRRLDGDESDLADEPEQILDQIDLHMPPERQAA</sequence>
<dbReference type="InterPro" id="IPR023954">
    <property type="entry name" value="C4_dicarb_transport"/>
</dbReference>
<evidence type="ECO:0000313" key="10">
    <source>
        <dbReference type="EMBL" id="MEK8032011.1"/>
    </source>
</evidence>
<dbReference type="EMBL" id="JBBUTG010000008">
    <property type="protein sequence ID" value="MEK8032011.1"/>
    <property type="molecule type" value="Genomic_DNA"/>
</dbReference>
<feature type="transmembrane region" description="Helical" evidence="9">
    <location>
        <begin position="145"/>
        <end position="165"/>
    </location>
</feature>
<dbReference type="Proteomes" id="UP001371218">
    <property type="component" value="Unassembled WGS sequence"/>
</dbReference>
<comment type="caution">
    <text evidence="10">The sequence shown here is derived from an EMBL/GenBank/DDBJ whole genome shotgun (WGS) entry which is preliminary data.</text>
</comment>
<proteinExistence type="inferred from homology"/>
<dbReference type="PANTHER" id="PTHR42865">
    <property type="entry name" value="PROTON/GLUTAMATE-ASPARTATE SYMPORTER"/>
    <property type="match status" value="1"/>
</dbReference>
<evidence type="ECO:0000313" key="11">
    <source>
        <dbReference type="Proteomes" id="UP001371218"/>
    </source>
</evidence>
<keyword evidence="4 9" id="KW-1003">Cell membrane</keyword>
<dbReference type="HAMAP" id="MF_01300">
    <property type="entry name" value="C4_dicarb_transport"/>
    <property type="match status" value="1"/>
</dbReference>
<dbReference type="InterPro" id="IPR018107">
    <property type="entry name" value="Na-dicarboxylate_symporter_CS"/>
</dbReference>
<accession>A0ABU9BQE9</accession>